<keyword evidence="4" id="KW-1185">Reference proteome</keyword>
<name>A0ABP8EC20_9FLAO</name>
<proteinExistence type="predicted"/>
<dbReference type="InterPro" id="IPR032508">
    <property type="entry name" value="FecR_C"/>
</dbReference>
<comment type="caution">
    <text evidence="3">The sequence shown here is derived from an EMBL/GenBank/DDBJ whole genome shotgun (WGS) entry which is preliminary data.</text>
</comment>
<evidence type="ECO:0000259" key="1">
    <source>
        <dbReference type="Pfam" id="PF04773"/>
    </source>
</evidence>
<dbReference type="Gene3D" id="2.60.120.1440">
    <property type="match status" value="1"/>
</dbReference>
<gene>
    <name evidence="3" type="ORF">GCM10022257_18740</name>
</gene>
<evidence type="ECO:0000313" key="4">
    <source>
        <dbReference type="Proteomes" id="UP001500027"/>
    </source>
</evidence>
<sequence length="303" mass="34746">MMNRETLISKWLDNNLNDQELQAFKNLEDYDDLVKLNDSLQAFKVDEYNTKQELESVLSAIKNPAIQPNKNGNNWLKPFMRIAAILAVCFSLYYYTTTLDTTISTEFAQKTTIELPDASSVSLNAKSTLAFNKKDWKQEREVELNGEAFFKVAKGSSFKVNTKSGTVTVYGTQFNVKQRDYYFEVICYEGLVGVTHNSHETKLKPGDSFLIIDGKIIAKEKENRSTPSWLNNESQFKSMPFKTVIAEFERQYHVDFSLINVDSTQLFTGSFAHDNLEMALKNITLPLQLTYTKENNTIILKRE</sequence>
<dbReference type="InterPro" id="IPR006860">
    <property type="entry name" value="FecR"/>
</dbReference>
<dbReference type="Pfam" id="PF04773">
    <property type="entry name" value="FecR"/>
    <property type="match status" value="1"/>
</dbReference>
<evidence type="ECO:0000313" key="3">
    <source>
        <dbReference type="EMBL" id="GAA4269773.1"/>
    </source>
</evidence>
<protein>
    <submittedName>
        <fullName evidence="3">FecR family protein</fullName>
    </submittedName>
</protein>
<evidence type="ECO:0000259" key="2">
    <source>
        <dbReference type="Pfam" id="PF16344"/>
    </source>
</evidence>
<dbReference type="Gene3D" id="3.55.50.30">
    <property type="match status" value="1"/>
</dbReference>
<dbReference type="RefSeq" id="WP_246046762.1">
    <property type="nucleotide sequence ID" value="NZ_BAABAV010000001.1"/>
</dbReference>
<dbReference type="Pfam" id="PF16344">
    <property type="entry name" value="FecR_C"/>
    <property type="match status" value="1"/>
</dbReference>
<dbReference type="PANTHER" id="PTHR30273:SF2">
    <property type="entry name" value="PROTEIN FECR"/>
    <property type="match status" value="1"/>
</dbReference>
<accession>A0ABP8EC20</accession>
<organism evidence="3 4">
    <name type="scientific">Hyunsoonleella aestuarii</name>
    <dbReference type="NCBI Taxonomy" id="912802"/>
    <lineage>
        <taxon>Bacteria</taxon>
        <taxon>Pseudomonadati</taxon>
        <taxon>Bacteroidota</taxon>
        <taxon>Flavobacteriia</taxon>
        <taxon>Flavobacteriales</taxon>
        <taxon>Flavobacteriaceae</taxon>
    </lineage>
</organism>
<dbReference type="PANTHER" id="PTHR30273">
    <property type="entry name" value="PERIPLASMIC SIGNAL SENSOR AND SIGMA FACTOR ACTIVATOR FECR-RELATED"/>
    <property type="match status" value="1"/>
</dbReference>
<dbReference type="EMBL" id="BAABAV010000001">
    <property type="protein sequence ID" value="GAA4269773.1"/>
    <property type="molecule type" value="Genomic_DNA"/>
</dbReference>
<feature type="domain" description="Protein FecR C-terminal" evidence="2">
    <location>
        <begin position="236"/>
        <end position="300"/>
    </location>
</feature>
<dbReference type="InterPro" id="IPR012373">
    <property type="entry name" value="Ferrdict_sens_TM"/>
</dbReference>
<feature type="domain" description="FecR protein" evidence="1">
    <location>
        <begin position="102"/>
        <end position="192"/>
    </location>
</feature>
<dbReference type="PIRSF" id="PIRSF018266">
    <property type="entry name" value="FecR"/>
    <property type="match status" value="1"/>
</dbReference>
<reference evidence="4" key="1">
    <citation type="journal article" date="2019" name="Int. J. Syst. Evol. Microbiol.">
        <title>The Global Catalogue of Microorganisms (GCM) 10K type strain sequencing project: providing services to taxonomists for standard genome sequencing and annotation.</title>
        <authorList>
            <consortium name="The Broad Institute Genomics Platform"/>
            <consortium name="The Broad Institute Genome Sequencing Center for Infectious Disease"/>
            <person name="Wu L."/>
            <person name="Ma J."/>
        </authorList>
    </citation>
    <scope>NUCLEOTIDE SEQUENCE [LARGE SCALE GENOMIC DNA]</scope>
    <source>
        <strain evidence="4">JCM 17452</strain>
    </source>
</reference>
<dbReference type="Proteomes" id="UP001500027">
    <property type="component" value="Unassembled WGS sequence"/>
</dbReference>